<dbReference type="PANTHER" id="PTHR30290">
    <property type="entry name" value="PERIPLASMIC BINDING COMPONENT OF ABC TRANSPORTER"/>
    <property type="match status" value="1"/>
</dbReference>
<dbReference type="Gene3D" id="3.40.190.10">
    <property type="entry name" value="Periplasmic binding protein-like II"/>
    <property type="match status" value="1"/>
</dbReference>
<dbReference type="GO" id="GO:1904680">
    <property type="term" value="F:peptide transmembrane transporter activity"/>
    <property type="evidence" value="ECO:0007669"/>
    <property type="project" value="TreeGrafter"/>
</dbReference>
<dbReference type="InterPro" id="IPR006311">
    <property type="entry name" value="TAT_signal"/>
</dbReference>
<dbReference type="Gene3D" id="3.10.105.10">
    <property type="entry name" value="Dipeptide-binding Protein, Domain 3"/>
    <property type="match status" value="1"/>
</dbReference>
<dbReference type="RefSeq" id="WP_123692931.1">
    <property type="nucleotide sequence ID" value="NZ_AP019700.1"/>
</dbReference>
<evidence type="ECO:0000259" key="5">
    <source>
        <dbReference type="Pfam" id="PF00496"/>
    </source>
</evidence>
<comment type="caution">
    <text evidence="6">The sequence shown here is derived from an EMBL/GenBank/DDBJ whole genome shotgun (WGS) entry which is preliminary data.</text>
</comment>
<dbReference type="GO" id="GO:0015833">
    <property type="term" value="P:peptide transport"/>
    <property type="evidence" value="ECO:0007669"/>
    <property type="project" value="TreeGrafter"/>
</dbReference>
<dbReference type="InterPro" id="IPR023765">
    <property type="entry name" value="SBP_5_CS"/>
</dbReference>
<sequence length="549" mass="62361">MTGFTRRGLLKAGVAGGALAAGGQLAVGRMAFAQADTRPSITVAVQQVVNSNTLEPLREQSNVGYRITPCFLESLIEQDLQRNLEDIPGLATEWRRIDDRTVELTLRRGVKFHNGDEMTAEDVAFTFGPERMFGKPGAAADQKLFTGVVAGDTKDLPPEVMAVARRFWPSLDRVEAVDKYTVRFVNKQPDVTLEGRIGRAAGQIISRRAFMESKNWLEWARKPIGTGPYRIVEFRPDVSLTLEAFDEYWGGRPPIKQLRFVVVPEVASRINGLFSGQYDFATDIPPDQVPEVTKNPRFEVSGGLVTNHRLTCFDKNHPELRDPRVRRAFTHAIDRQLIVDSLWGGRTRVPKGLQWEFYGQMFIDDWNVPAYDPAEAKKLLREAGYKGGVIPYRLLNNYYPNQTATGQILTEMWRQVGLNVEIQMKENFSQVFDRGSPRGVRDWSNSALYNDPLSSLVNQHGPKGQQQQIGEWSNDEMNKLSVELETSTDRAKRRQMFRRMLEICERDDPAYTVLHQTAIFTAKRKDIAWKAAPSFAMDFRSHNFKMNKI</sequence>
<organism evidence="6 7">
    <name type="scientific">Stella humosa</name>
    <dbReference type="NCBI Taxonomy" id="94"/>
    <lineage>
        <taxon>Bacteria</taxon>
        <taxon>Pseudomonadati</taxon>
        <taxon>Pseudomonadota</taxon>
        <taxon>Alphaproteobacteria</taxon>
        <taxon>Rhodospirillales</taxon>
        <taxon>Stellaceae</taxon>
        <taxon>Stella</taxon>
    </lineage>
</organism>
<dbReference type="PIRSF" id="PIRSF002741">
    <property type="entry name" value="MppA"/>
    <property type="match status" value="1"/>
</dbReference>
<evidence type="ECO:0000256" key="1">
    <source>
        <dbReference type="ARBA" id="ARBA00004418"/>
    </source>
</evidence>
<dbReference type="GO" id="GO:0043190">
    <property type="term" value="C:ATP-binding cassette (ABC) transporter complex"/>
    <property type="evidence" value="ECO:0007669"/>
    <property type="project" value="InterPro"/>
</dbReference>
<name>A0A3N1L1Z6_9PROT</name>
<dbReference type="PROSITE" id="PS01040">
    <property type="entry name" value="SBP_BACTERIAL_5"/>
    <property type="match status" value="1"/>
</dbReference>
<reference evidence="6 7" key="1">
    <citation type="submission" date="2018-11" db="EMBL/GenBank/DDBJ databases">
        <title>Genomic Encyclopedia of Type Strains, Phase IV (KMG-IV): sequencing the most valuable type-strain genomes for metagenomic binning, comparative biology and taxonomic classification.</title>
        <authorList>
            <person name="Goeker M."/>
        </authorList>
    </citation>
    <scope>NUCLEOTIDE SEQUENCE [LARGE SCALE GENOMIC DNA]</scope>
    <source>
        <strain evidence="6 7">DSM 5900</strain>
    </source>
</reference>
<comment type="similarity">
    <text evidence="2">Belongs to the bacterial solute-binding protein 5 family.</text>
</comment>
<dbReference type="PANTHER" id="PTHR30290:SF38">
    <property type="entry name" value="D,D-DIPEPTIDE-BINDING PERIPLASMIC PROTEIN DDPA-RELATED"/>
    <property type="match status" value="1"/>
</dbReference>
<evidence type="ECO:0000256" key="4">
    <source>
        <dbReference type="SAM" id="SignalP"/>
    </source>
</evidence>
<feature type="chain" id="PRO_5018161722" evidence="4">
    <location>
        <begin position="21"/>
        <end position="549"/>
    </location>
</feature>
<evidence type="ECO:0000313" key="7">
    <source>
        <dbReference type="Proteomes" id="UP000278222"/>
    </source>
</evidence>
<gene>
    <name evidence="6" type="ORF">EDC65_3840</name>
</gene>
<dbReference type="Pfam" id="PF00496">
    <property type="entry name" value="SBP_bac_5"/>
    <property type="match status" value="1"/>
</dbReference>
<keyword evidence="3 4" id="KW-0732">Signal</keyword>
<dbReference type="SUPFAM" id="SSF53850">
    <property type="entry name" value="Periplasmic binding protein-like II"/>
    <property type="match status" value="1"/>
</dbReference>
<evidence type="ECO:0000256" key="3">
    <source>
        <dbReference type="ARBA" id="ARBA00022729"/>
    </source>
</evidence>
<protein>
    <submittedName>
        <fullName evidence="6">Peptide/nickel transport system substrate-binding protein</fullName>
    </submittedName>
</protein>
<evidence type="ECO:0000313" key="6">
    <source>
        <dbReference type="EMBL" id="ROP84486.1"/>
    </source>
</evidence>
<dbReference type="Gene3D" id="3.90.76.10">
    <property type="entry name" value="Dipeptide-binding Protein, Domain 1"/>
    <property type="match status" value="1"/>
</dbReference>
<feature type="domain" description="Solute-binding protein family 5" evidence="5">
    <location>
        <begin position="87"/>
        <end position="456"/>
    </location>
</feature>
<dbReference type="InterPro" id="IPR000914">
    <property type="entry name" value="SBP_5_dom"/>
</dbReference>
<comment type="subcellular location">
    <subcellularLocation>
        <location evidence="1">Periplasm</location>
    </subcellularLocation>
</comment>
<feature type="signal peptide" evidence="4">
    <location>
        <begin position="1"/>
        <end position="20"/>
    </location>
</feature>
<dbReference type="Proteomes" id="UP000278222">
    <property type="component" value="Unassembled WGS sequence"/>
</dbReference>
<keyword evidence="7" id="KW-1185">Reference proteome</keyword>
<dbReference type="AlphaFoldDB" id="A0A3N1L1Z6"/>
<evidence type="ECO:0000256" key="2">
    <source>
        <dbReference type="ARBA" id="ARBA00005695"/>
    </source>
</evidence>
<dbReference type="OrthoDB" id="9803988at2"/>
<dbReference type="CDD" id="cd08515">
    <property type="entry name" value="PBP2_NikA_DppA_OppA_like_10"/>
    <property type="match status" value="1"/>
</dbReference>
<dbReference type="InterPro" id="IPR039424">
    <property type="entry name" value="SBP_5"/>
</dbReference>
<accession>A0A3N1L1Z6</accession>
<dbReference type="EMBL" id="RJKX01000015">
    <property type="protein sequence ID" value="ROP84486.1"/>
    <property type="molecule type" value="Genomic_DNA"/>
</dbReference>
<dbReference type="InterPro" id="IPR030678">
    <property type="entry name" value="Peptide/Ni-bd"/>
</dbReference>
<proteinExistence type="inferred from homology"/>
<dbReference type="GO" id="GO:0030288">
    <property type="term" value="C:outer membrane-bounded periplasmic space"/>
    <property type="evidence" value="ECO:0007669"/>
    <property type="project" value="UniProtKB-ARBA"/>
</dbReference>
<dbReference type="PROSITE" id="PS51318">
    <property type="entry name" value="TAT"/>
    <property type="match status" value="1"/>
</dbReference>